<name>A0A2P2QCC2_RHIMU</name>
<dbReference type="EMBL" id="GGEC01084119">
    <property type="protein sequence ID" value="MBX64603.1"/>
    <property type="molecule type" value="Transcribed_RNA"/>
</dbReference>
<organism evidence="1">
    <name type="scientific">Rhizophora mucronata</name>
    <name type="common">Asiatic mangrove</name>
    <dbReference type="NCBI Taxonomy" id="61149"/>
    <lineage>
        <taxon>Eukaryota</taxon>
        <taxon>Viridiplantae</taxon>
        <taxon>Streptophyta</taxon>
        <taxon>Embryophyta</taxon>
        <taxon>Tracheophyta</taxon>
        <taxon>Spermatophyta</taxon>
        <taxon>Magnoliopsida</taxon>
        <taxon>eudicotyledons</taxon>
        <taxon>Gunneridae</taxon>
        <taxon>Pentapetalae</taxon>
        <taxon>rosids</taxon>
        <taxon>fabids</taxon>
        <taxon>Malpighiales</taxon>
        <taxon>Rhizophoraceae</taxon>
        <taxon>Rhizophora</taxon>
    </lineage>
</organism>
<evidence type="ECO:0000313" key="1">
    <source>
        <dbReference type="EMBL" id="MBX64603.1"/>
    </source>
</evidence>
<proteinExistence type="predicted"/>
<protein>
    <submittedName>
        <fullName evidence="1">Uncharacterized protein</fullName>
    </submittedName>
</protein>
<dbReference type="AlphaFoldDB" id="A0A2P2QCC2"/>
<reference evidence="1" key="1">
    <citation type="submission" date="2018-02" db="EMBL/GenBank/DDBJ databases">
        <title>Rhizophora mucronata_Transcriptome.</title>
        <authorList>
            <person name="Meera S.P."/>
            <person name="Sreeshan A."/>
            <person name="Augustine A."/>
        </authorList>
    </citation>
    <scope>NUCLEOTIDE SEQUENCE</scope>
    <source>
        <tissue evidence="1">Leaf</tissue>
    </source>
</reference>
<sequence length="32" mass="3886">MHGIFFECPLQLSNVTFTFRLKNMWVLQKWVA</sequence>
<accession>A0A2P2QCC2</accession>